<proteinExistence type="predicted"/>
<keyword evidence="3" id="KW-1185">Reference proteome</keyword>
<feature type="compositionally biased region" description="Polar residues" evidence="1">
    <location>
        <begin position="1"/>
        <end position="11"/>
    </location>
</feature>
<evidence type="ECO:0000256" key="1">
    <source>
        <dbReference type="SAM" id="MobiDB-lite"/>
    </source>
</evidence>
<feature type="compositionally biased region" description="Basic residues" evidence="1">
    <location>
        <begin position="31"/>
        <end position="41"/>
    </location>
</feature>
<dbReference type="EMBL" id="LSSK01000256">
    <property type="protein sequence ID" value="OMH84080.1"/>
    <property type="molecule type" value="Genomic_DNA"/>
</dbReference>
<name>A0A1R1PSY8_ZANCU</name>
<evidence type="ECO:0000313" key="3">
    <source>
        <dbReference type="Proteomes" id="UP000188320"/>
    </source>
</evidence>
<feature type="region of interest" description="Disordered" evidence="1">
    <location>
        <begin position="1"/>
        <end position="41"/>
    </location>
</feature>
<sequence length="224" mass="25323">MQVRAETQIQQTTDSGESSNSSGSGTVTNTRPRRTIRPPKHRLYDLIAAEPQAAKKPRAAKITKTAKKGKKEEVHKCLLCDENFSCLEQLQFHMEYCFVEEESDSNSFDTETTVVEREQQENLLANDKQFNTESVFEACDKSFTNVDIDEEEKDDDVYGNSQYSNKDLMGIFDKDVEKEIETPSEQVGNDVSNNEIGDNSLTINKTAIKKNTCRTTQVSTEMPI</sequence>
<reference evidence="3" key="1">
    <citation type="submission" date="2017-01" db="EMBL/GenBank/DDBJ databases">
        <authorList>
            <person name="Wang Y."/>
            <person name="White M."/>
            <person name="Kvist S."/>
            <person name="Moncalvo J.-M."/>
        </authorList>
    </citation>
    <scope>NUCLEOTIDE SEQUENCE [LARGE SCALE GENOMIC DNA]</scope>
    <source>
        <strain evidence="3">COL-18-3</strain>
    </source>
</reference>
<protein>
    <submittedName>
        <fullName evidence="2">Uncharacterized protein</fullName>
    </submittedName>
</protein>
<gene>
    <name evidence="2" type="ORF">AX774_g2403</name>
</gene>
<organism evidence="2 3">
    <name type="scientific">Zancudomyces culisetae</name>
    <name type="common">Gut fungus</name>
    <name type="synonym">Smittium culisetae</name>
    <dbReference type="NCBI Taxonomy" id="1213189"/>
    <lineage>
        <taxon>Eukaryota</taxon>
        <taxon>Fungi</taxon>
        <taxon>Fungi incertae sedis</taxon>
        <taxon>Zoopagomycota</taxon>
        <taxon>Kickxellomycotina</taxon>
        <taxon>Harpellomycetes</taxon>
        <taxon>Harpellales</taxon>
        <taxon>Legeriomycetaceae</taxon>
        <taxon>Zancudomyces</taxon>
    </lineage>
</organism>
<evidence type="ECO:0000313" key="2">
    <source>
        <dbReference type="EMBL" id="OMH84080.1"/>
    </source>
</evidence>
<comment type="caution">
    <text evidence="2">The sequence shown here is derived from an EMBL/GenBank/DDBJ whole genome shotgun (WGS) entry which is preliminary data.</text>
</comment>
<feature type="compositionally biased region" description="Low complexity" evidence="1">
    <location>
        <begin position="12"/>
        <end position="30"/>
    </location>
</feature>
<dbReference type="AlphaFoldDB" id="A0A1R1PSY8"/>
<dbReference type="Proteomes" id="UP000188320">
    <property type="component" value="Unassembled WGS sequence"/>
</dbReference>
<accession>A0A1R1PSY8</accession>